<protein>
    <recommendedName>
        <fullName evidence="1">Metallo-beta-lactamase domain-containing protein</fullName>
    </recommendedName>
</protein>
<dbReference type="AlphaFoldDB" id="A0A147K8D7"/>
<dbReference type="Pfam" id="PF00753">
    <property type="entry name" value="Lactamase_B"/>
    <property type="match status" value="1"/>
</dbReference>
<organism evidence="2 3">
    <name type="scientific">Bacillus coahuilensis p1.1.43</name>
    <dbReference type="NCBI Taxonomy" id="1150625"/>
    <lineage>
        <taxon>Bacteria</taxon>
        <taxon>Bacillati</taxon>
        <taxon>Bacillota</taxon>
        <taxon>Bacilli</taxon>
        <taxon>Bacillales</taxon>
        <taxon>Bacillaceae</taxon>
        <taxon>Bacillus</taxon>
    </lineage>
</organism>
<accession>A0A147K8D7</accession>
<dbReference type="InterPro" id="IPR036866">
    <property type="entry name" value="RibonucZ/Hydroxyglut_hydro"/>
</dbReference>
<evidence type="ECO:0000313" key="2">
    <source>
        <dbReference type="EMBL" id="KUP06397.1"/>
    </source>
</evidence>
<gene>
    <name evidence="2" type="ORF">Q75_07590</name>
</gene>
<evidence type="ECO:0000313" key="3">
    <source>
        <dbReference type="Proteomes" id="UP000074108"/>
    </source>
</evidence>
<evidence type="ECO:0000259" key="1">
    <source>
        <dbReference type="SMART" id="SM00849"/>
    </source>
</evidence>
<dbReference type="PANTHER" id="PTHR42951">
    <property type="entry name" value="METALLO-BETA-LACTAMASE DOMAIN-CONTAINING"/>
    <property type="match status" value="1"/>
</dbReference>
<dbReference type="Proteomes" id="UP000074108">
    <property type="component" value="Unassembled WGS sequence"/>
</dbReference>
<dbReference type="Gene3D" id="3.60.15.10">
    <property type="entry name" value="Ribonuclease Z/Hydroxyacylglutathione hydrolase-like"/>
    <property type="match status" value="1"/>
</dbReference>
<keyword evidence="3" id="KW-1185">Reference proteome</keyword>
<feature type="domain" description="Metallo-beta-lactamase" evidence="1">
    <location>
        <begin position="30"/>
        <end position="237"/>
    </location>
</feature>
<reference evidence="2 3" key="1">
    <citation type="journal article" date="2016" name="Front. Microbiol.">
        <title>Microevolution Analysis of Bacillus coahuilensis Unveils Differences in Phosphorus Acquisition Strategies and Their Regulation.</title>
        <authorList>
            <person name="Gomez-Lunar Z."/>
            <person name="Hernandez-Gonzalez I."/>
            <person name="Rodriguez-Torres M.D."/>
            <person name="Souza V."/>
            <person name="Olmedo-Alvarez G."/>
        </authorList>
    </citation>
    <scope>NUCLEOTIDE SEQUENCE [LARGE SCALE GENOMIC DNA]</scope>
    <source>
        <strain evidence="3">p1.1.43</strain>
    </source>
</reference>
<dbReference type="PATRIC" id="fig|1150625.3.peg.1600"/>
<dbReference type="SMART" id="SM00849">
    <property type="entry name" value="Lactamase_B"/>
    <property type="match status" value="1"/>
</dbReference>
<dbReference type="OrthoDB" id="9802248at2"/>
<dbReference type="SUPFAM" id="SSF56281">
    <property type="entry name" value="Metallo-hydrolase/oxidoreductase"/>
    <property type="match status" value="1"/>
</dbReference>
<sequence>MKDRVLPFTSIENGVIHKLSDDVFSITTKIVNVIVIVKDSTFVLVDTGFPDTYDLLVSKINDITKGKELESIILTHGHFDHVGNIDKFLSTKPSKVYAHNDEFPYLDGTKDYPKPDGSVEGGLVAKISPTFPNEGINIKEYLYSLEKDGTVPTLPEWKWFATPGHTSGHISLYREKDGLLIAGDAFVTVRQDSLYKVFVQDTEVNGPPRYFTEDWAKAEQSVILLESLKPKKVITGHGNPMESEALSKELAYLAHHFKEIAKPDYGKFV</sequence>
<dbReference type="STRING" id="1150625.Q75_07590"/>
<comment type="caution">
    <text evidence="2">The sequence shown here is derived from an EMBL/GenBank/DDBJ whole genome shotgun (WGS) entry which is preliminary data.</text>
</comment>
<proteinExistence type="predicted"/>
<dbReference type="InterPro" id="IPR001279">
    <property type="entry name" value="Metallo-B-lactamas"/>
</dbReference>
<dbReference type="InterPro" id="IPR050855">
    <property type="entry name" value="NDM-1-like"/>
</dbReference>
<dbReference type="EMBL" id="LDYG01000028">
    <property type="protein sequence ID" value="KUP06397.1"/>
    <property type="molecule type" value="Genomic_DNA"/>
</dbReference>
<dbReference type="PANTHER" id="PTHR42951:SF17">
    <property type="entry name" value="METALLO-BETA-LACTAMASE DOMAIN-CONTAINING PROTEIN"/>
    <property type="match status" value="1"/>
</dbReference>
<dbReference type="CDD" id="cd07721">
    <property type="entry name" value="yflN-like_MBL-fold"/>
    <property type="match status" value="1"/>
</dbReference>
<name>A0A147K8D7_9BACI</name>